<feature type="region of interest" description="Disordered" evidence="1">
    <location>
        <begin position="1126"/>
        <end position="1148"/>
    </location>
</feature>
<evidence type="ECO:0000313" key="3">
    <source>
        <dbReference type="Proteomes" id="UP000266743"/>
    </source>
</evidence>
<evidence type="ECO:0000256" key="1">
    <source>
        <dbReference type="SAM" id="MobiDB-lite"/>
    </source>
</evidence>
<proteinExistence type="predicted"/>
<name>A0A3L6KXM6_9TRYP</name>
<gene>
    <name evidence="2" type="ORF">DPX39_100138600</name>
</gene>
<feature type="compositionally biased region" description="Polar residues" evidence="1">
    <location>
        <begin position="1400"/>
        <end position="1421"/>
    </location>
</feature>
<dbReference type="Proteomes" id="UP000266743">
    <property type="component" value="Chromosome 10"/>
</dbReference>
<feature type="region of interest" description="Disordered" evidence="1">
    <location>
        <begin position="1397"/>
        <end position="1422"/>
    </location>
</feature>
<dbReference type="Gene3D" id="2.130.10.10">
    <property type="entry name" value="YVTN repeat-like/Quinoprotein amine dehydrogenase"/>
    <property type="match status" value="1"/>
</dbReference>
<feature type="compositionally biased region" description="Polar residues" evidence="1">
    <location>
        <begin position="1244"/>
        <end position="1256"/>
    </location>
</feature>
<feature type="region of interest" description="Disordered" evidence="1">
    <location>
        <begin position="1627"/>
        <end position="1649"/>
    </location>
</feature>
<feature type="region of interest" description="Disordered" evidence="1">
    <location>
        <begin position="1661"/>
        <end position="1695"/>
    </location>
</feature>
<dbReference type="InterPro" id="IPR015943">
    <property type="entry name" value="WD40/YVTN_repeat-like_dom_sf"/>
</dbReference>
<feature type="region of interest" description="Disordered" evidence="1">
    <location>
        <begin position="1240"/>
        <end position="1260"/>
    </location>
</feature>
<accession>A0A3L6KXM6</accession>
<dbReference type="EMBL" id="QSBY01000010">
    <property type="protein sequence ID" value="RHW68626.1"/>
    <property type="molecule type" value="Genomic_DNA"/>
</dbReference>
<evidence type="ECO:0000313" key="2">
    <source>
        <dbReference type="EMBL" id="RHW68626.1"/>
    </source>
</evidence>
<sequence length="1910" mass="206260">MQGGENILSSLGRMSTKRNSSRSFNVGTTELVENSSLLKNLLLGLGLTETAKALEMETQLRVGEVPATMKGGGDATENSVRFSAEDFNDGNDFARPNQGAPCTVTAGSTQSDHTCDGRINDVSFEKLLHGLPVEDSNSSLFCALLSSVSENGAGYGGEFVFLRLCKLATSPMSRLYRGAHSPSEEEGVASLSPLLHSLLTVVIGIPDGEASDVSSTVAAAHSTETSIIEIFFAYVELLWTQLCLTEAVALAELAPQRWCCDRQNVVSKLSDLQEKLQLLLLETHQLKSSTTGGVDDCSGVRCGNGNGGSSLKPASNGKSCPSVAAALVAGKSDVADVADGICALFCREESVFRRNMEAVSMWILEQLSRNSAYCLSPEGVGPVSEDATGLPCGDAVLVEEEAAHSEWASPQQRWDRIMDVVRQAALPVFGEATNSSYEVSGHPSQEEKLLCAQTAMRIQFFAWLVGSMAEVSSVLRAGTPRQGTSEADGVSQGKDRECQHVSQGPAMRAAVGIWYHHCAMQLEREVCDFSGCTARSTAAAGSGSAATTCTSPDGQVSGVCGNQERTAACDVQATRYSQWGQVRMEGNIAQLLIEKLKGAAYESLAVSRASPEVQRQLLLCNKLFLDEDTGWLGGNGFCGGSYVHPGGTVESGIRESILEMLISGKSSQMVQRVNRPRPSVHHLLKQAFSKTRMLLSLQENDLPFDVQLKAMENAAARALLLSGVTTVNGLGPHDVNGVEIHSQPSRMAIGRQTSIEETVMSDDAPSIEIIQLADNPNGGPSVAPSWEDSGEILEAFMHNQVQMMRHLLMSSGAGLLSSGLARPPASEGDSAGLVENGLERSDEQVTNEVQVIALTPCGSLLALLTTKGRLIVFSMRNYVNEGGVPDDECQHGKFSERVIIDVLLVSNSSELRWYEQLALLLSFSPCGRFLLCSVQHVSSSGSEQEQVNQEEDEDVGKVLIYSLHCNDDCRSNDVTASLSATSADSQDSADRLYGTFKVHRTPVTVARWVDPRFWQGERIVQTSPSDSNTSTWRRAAHFHLSFLQCLSCGCDNTIIRWNPVNGSVIQSIATFPVQDILFSPLKQAFYTISHYGQLSMYDAWNENNITNPTEGVIEVGQRGLPASLSVKRSSNDRYGDTPGSPLSEITTHSSDSEVPEYFYAGSQTIRFDRRCVARESDEHEPLLTRMSRAVSDEGVPAGVETRVSSRIGRRILRDVLQHDSTHSAPSDDFILRRSCDSEVEGNGVRSNQRQRLSYSRSRPHANQYANPIASLQLKHRHREGVGRASLRICDKIAKQDYQSTDEDVIFYRTGSRLVFVEVPHALCHAARVRPSPKDSRYAAPPEPYHLLSMTASGCPVWGECEVSNVKPTQCRCCHSSKSALFRSPSCRYYSDDSLRRNNSRNDGATATSGHSTGMGKSTESLGETAGRGQFQCGFCRCSADGGSPVIEPTAENGRYLCIMASVGPNRSLPSHEQPLEYNPGAYVCLVFDVASGSVVRVIPVCPTQPHFPLTQNGVATTHPKAKRAPIYLLPCSVAVVPKWPQQRRRSSGMFSSVEAANPTNVFCALDGHGISSYPSPYHGVEQDEGGVGRCDADRSESVVLVAVGGLHSKVHVFNALTGARVKDVNLREDDHPDDVTPATGRRTPTKRARCSYAALADSDRMQSPFPKIDMTESDDSSKESDMGSGTTFSDFSSQQSEHSRIIQHQSLMSDLVERYGVSTVLQSTVDMLSVVPFPFPFRDCQLTASGGNLSAKGLKNSSRLSFSARTPGEAPNSLSGASCLNPCPSFLGQLLSALKDDGVENPTSNARCGSKDVKESATLFSGDTPFEFVSLQSLRRIITKRGTETRSSVLDGDDSSVPLPTAASGSTRFRCGVVNSVALMWDTMRGGVYIFSGDEYGGFFVTGDQINLGA</sequence>
<protein>
    <submittedName>
        <fullName evidence="2">Uncharacterized protein</fullName>
    </submittedName>
</protein>
<comment type="caution">
    <text evidence="2">The sequence shown here is derived from an EMBL/GenBank/DDBJ whole genome shotgun (WGS) entry which is preliminary data.</text>
</comment>
<reference evidence="2 3" key="1">
    <citation type="submission" date="2018-09" db="EMBL/GenBank/DDBJ databases">
        <title>whole genome sequence of T. equiperdum IVM-t1 strain.</title>
        <authorList>
            <person name="Suganuma K."/>
        </authorList>
    </citation>
    <scope>NUCLEOTIDE SEQUENCE [LARGE SCALE GENOMIC DNA]</scope>
    <source>
        <strain evidence="2 3">IVM-t1</strain>
    </source>
</reference>
<dbReference type="InterPro" id="IPR036322">
    <property type="entry name" value="WD40_repeat_dom_sf"/>
</dbReference>
<organism evidence="2 3">
    <name type="scientific">Trypanosoma brucei equiperdum</name>
    <dbReference type="NCBI Taxonomy" id="630700"/>
    <lineage>
        <taxon>Eukaryota</taxon>
        <taxon>Discoba</taxon>
        <taxon>Euglenozoa</taxon>
        <taxon>Kinetoplastea</taxon>
        <taxon>Metakinetoplastina</taxon>
        <taxon>Trypanosomatida</taxon>
        <taxon>Trypanosomatidae</taxon>
        <taxon>Trypanosoma</taxon>
    </lineage>
</organism>
<dbReference type="SUPFAM" id="SSF50978">
    <property type="entry name" value="WD40 repeat-like"/>
    <property type="match status" value="1"/>
</dbReference>
<feature type="compositionally biased region" description="Polar residues" evidence="1">
    <location>
        <begin position="1683"/>
        <end position="1695"/>
    </location>
</feature>
<feature type="region of interest" description="Disordered" evidence="1">
    <location>
        <begin position="1"/>
        <end position="21"/>
    </location>
</feature>